<accession>A0A2C9KD82</accession>
<dbReference type="Gene3D" id="1.10.510.10">
    <property type="entry name" value="Transferase(Phosphotransferase) domain 1"/>
    <property type="match status" value="1"/>
</dbReference>
<sequence length="182" mass="20680">MMYAKNNFWKTKSKSSNRSGVKMNCKEATCHCPRHTFGCRQNISRPLITFRGLDGHKQNIILGKKVGKFGHSDVFLGKDASSGELFAILNMVANWRTLDITKANKIDMIVKLRRYLKLLLSLKHPLLCQYKGWHYTSTSKKVRVYILVEYCGGSSLSAVFKKNCAHNLPLEPVNDGEDILML</sequence>
<dbReference type="GO" id="GO:0005524">
    <property type="term" value="F:ATP binding"/>
    <property type="evidence" value="ECO:0007669"/>
    <property type="project" value="InterPro"/>
</dbReference>
<dbReference type="InterPro" id="IPR000719">
    <property type="entry name" value="Prot_kinase_dom"/>
</dbReference>
<dbReference type="InterPro" id="IPR011009">
    <property type="entry name" value="Kinase-like_dom_sf"/>
</dbReference>
<name>A0A2C9KD82_BIOGL</name>
<dbReference type="KEGG" id="bgt:106059201"/>
<dbReference type="GO" id="GO:0004672">
    <property type="term" value="F:protein kinase activity"/>
    <property type="evidence" value="ECO:0007669"/>
    <property type="project" value="InterPro"/>
</dbReference>
<dbReference type="PROSITE" id="PS50011">
    <property type="entry name" value="PROTEIN_KINASE_DOM"/>
    <property type="match status" value="1"/>
</dbReference>
<organism evidence="2 3">
    <name type="scientific">Biomphalaria glabrata</name>
    <name type="common">Bloodfluke planorb</name>
    <name type="synonym">Freshwater snail</name>
    <dbReference type="NCBI Taxonomy" id="6526"/>
    <lineage>
        <taxon>Eukaryota</taxon>
        <taxon>Metazoa</taxon>
        <taxon>Spiralia</taxon>
        <taxon>Lophotrochozoa</taxon>
        <taxon>Mollusca</taxon>
        <taxon>Gastropoda</taxon>
        <taxon>Heterobranchia</taxon>
        <taxon>Euthyneura</taxon>
        <taxon>Panpulmonata</taxon>
        <taxon>Hygrophila</taxon>
        <taxon>Lymnaeoidea</taxon>
        <taxon>Planorbidae</taxon>
        <taxon>Biomphalaria</taxon>
    </lineage>
</organism>
<evidence type="ECO:0000259" key="1">
    <source>
        <dbReference type="PROSITE" id="PS50011"/>
    </source>
</evidence>
<evidence type="ECO:0000313" key="2">
    <source>
        <dbReference type="EnsemblMetazoa" id="BGLB017739-PA"/>
    </source>
</evidence>
<dbReference type="VEuPathDB" id="VectorBase:BGLB017739"/>
<dbReference type="Proteomes" id="UP000076420">
    <property type="component" value="Unassembled WGS sequence"/>
</dbReference>
<gene>
    <name evidence="2" type="primary">106059201</name>
</gene>
<dbReference type="VEuPathDB" id="VectorBase:BGLAX_033618"/>
<proteinExistence type="predicted"/>
<dbReference type="SUPFAM" id="SSF56112">
    <property type="entry name" value="Protein kinase-like (PK-like)"/>
    <property type="match status" value="1"/>
</dbReference>
<feature type="domain" description="Protein kinase" evidence="1">
    <location>
        <begin position="60"/>
        <end position="182"/>
    </location>
</feature>
<dbReference type="EnsemblMetazoa" id="BGLB017739-RA">
    <property type="protein sequence ID" value="BGLB017739-PA"/>
    <property type="gene ID" value="BGLB017739"/>
</dbReference>
<evidence type="ECO:0000313" key="3">
    <source>
        <dbReference type="Proteomes" id="UP000076420"/>
    </source>
</evidence>
<dbReference type="AlphaFoldDB" id="A0A2C9KD82"/>
<reference evidence="2" key="1">
    <citation type="submission" date="2020-05" db="UniProtKB">
        <authorList>
            <consortium name="EnsemblMetazoa"/>
        </authorList>
    </citation>
    <scope>IDENTIFICATION</scope>
    <source>
        <strain evidence="2">BB02</strain>
    </source>
</reference>
<protein>
    <recommendedName>
        <fullName evidence="1">Protein kinase domain-containing protein</fullName>
    </recommendedName>
</protein>